<keyword evidence="2" id="KW-1185">Reference proteome</keyword>
<dbReference type="AlphaFoldDB" id="A0A9N9F6F4"/>
<proteinExistence type="predicted"/>
<accession>A0A9N9F6F4</accession>
<gene>
    <name evidence="1" type="ORF">DEBURN_LOCUS5271</name>
</gene>
<evidence type="ECO:0000313" key="1">
    <source>
        <dbReference type="EMBL" id="CAG8512970.1"/>
    </source>
</evidence>
<dbReference type="Proteomes" id="UP000789706">
    <property type="component" value="Unassembled WGS sequence"/>
</dbReference>
<dbReference type="EMBL" id="CAJVPK010000455">
    <property type="protein sequence ID" value="CAG8512970.1"/>
    <property type="molecule type" value="Genomic_DNA"/>
</dbReference>
<name>A0A9N9F6F4_9GLOM</name>
<comment type="caution">
    <text evidence="1">The sequence shown here is derived from an EMBL/GenBank/DDBJ whole genome shotgun (WGS) entry which is preliminary data.</text>
</comment>
<reference evidence="1" key="1">
    <citation type="submission" date="2021-06" db="EMBL/GenBank/DDBJ databases">
        <authorList>
            <person name="Kallberg Y."/>
            <person name="Tangrot J."/>
            <person name="Rosling A."/>
        </authorList>
    </citation>
    <scope>NUCLEOTIDE SEQUENCE</scope>
    <source>
        <strain evidence="1">AZ414A</strain>
    </source>
</reference>
<organism evidence="1 2">
    <name type="scientific">Diversispora eburnea</name>
    <dbReference type="NCBI Taxonomy" id="1213867"/>
    <lineage>
        <taxon>Eukaryota</taxon>
        <taxon>Fungi</taxon>
        <taxon>Fungi incertae sedis</taxon>
        <taxon>Mucoromycota</taxon>
        <taxon>Glomeromycotina</taxon>
        <taxon>Glomeromycetes</taxon>
        <taxon>Diversisporales</taxon>
        <taxon>Diversisporaceae</taxon>
        <taxon>Diversispora</taxon>
    </lineage>
</organism>
<sequence length="96" mass="11316">MTYFKESIRLEEITAEDSSTSNKKLKKVFKEVSEDGPVLTKKLKKVLKSLDSEQREGYNKLPNEWKITYLEGILREKNKGFYYLGSYYRYTLSLTS</sequence>
<evidence type="ECO:0000313" key="2">
    <source>
        <dbReference type="Proteomes" id="UP000789706"/>
    </source>
</evidence>
<protein>
    <submittedName>
        <fullName evidence="1">4043_t:CDS:1</fullName>
    </submittedName>
</protein>